<name>A0A6J4R220_9ACTN</name>
<proteinExistence type="predicted"/>
<organism evidence="1">
    <name type="scientific">uncultured Rubrobacteraceae bacterium</name>
    <dbReference type="NCBI Taxonomy" id="349277"/>
    <lineage>
        <taxon>Bacteria</taxon>
        <taxon>Bacillati</taxon>
        <taxon>Actinomycetota</taxon>
        <taxon>Rubrobacteria</taxon>
        <taxon>Rubrobacterales</taxon>
        <taxon>Rubrobacteraceae</taxon>
        <taxon>environmental samples</taxon>
    </lineage>
</organism>
<sequence length="39" mass="3858">MGPKGASSYGTGLARHLRARGIEVLEGGAPEAPAAKLAP</sequence>
<reference evidence="1" key="1">
    <citation type="submission" date="2020-02" db="EMBL/GenBank/DDBJ databases">
        <authorList>
            <person name="Meier V. D."/>
        </authorList>
    </citation>
    <scope>NUCLEOTIDE SEQUENCE</scope>
    <source>
        <strain evidence="1">AVDCRST_MAG58</strain>
    </source>
</reference>
<evidence type="ECO:0000313" key="1">
    <source>
        <dbReference type="EMBL" id="CAA9461949.1"/>
    </source>
</evidence>
<protein>
    <submittedName>
        <fullName evidence="1">Uncharacterized protein</fullName>
    </submittedName>
</protein>
<gene>
    <name evidence="1" type="ORF">AVDCRST_MAG58-2772</name>
</gene>
<dbReference type="EMBL" id="CADCVF010000057">
    <property type="protein sequence ID" value="CAA9461949.1"/>
    <property type="molecule type" value="Genomic_DNA"/>
</dbReference>
<accession>A0A6J4R220</accession>
<dbReference type="AlphaFoldDB" id="A0A6J4R220"/>